<dbReference type="AlphaFoldDB" id="A0A3E0I0M1"/>
<dbReference type="PANTHER" id="PTHR48078:SF6">
    <property type="entry name" value="L-THREONINE DEHYDRATASE CATABOLIC TDCB"/>
    <property type="match status" value="1"/>
</dbReference>
<dbReference type="InterPro" id="IPR001926">
    <property type="entry name" value="TrpB-like_PALP"/>
</dbReference>
<reference evidence="5 6" key="1">
    <citation type="submission" date="2018-08" db="EMBL/GenBank/DDBJ databases">
        <title>Genomic Encyclopedia of Archaeal and Bacterial Type Strains, Phase II (KMG-II): from individual species to whole genera.</title>
        <authorList>
            <person name="Goeker M."/>
        </authorList>
    </citation>
    <scope>NUCLEOTIDE SEQUENCE [LARGE SCALE GENOMIC DNA]</scope>
    <source>
        <strain evidence="5 6">DSM 45791</strain>
    </source>
</reference>
<name>A0A3E0I0M1_9PSEU</name>
<protein>
    <submittedName>
        <fullName evidence="5">Threonine synthase</fullName>
    </submittedName>
</protein>
<dbReference type="GO" id="GO:0009097">
    <property type="term" value="P:isoleucine biosynthetic process"/>
    <property type="evidence" value="ECO:0007669"/>
    <property type="project" value="TreeGrafter"/>
</dbReference>
<keyword evidence="6" id="KW-1185">Reference proteome</keyword>
<dbReference type="GO" id="GO:0003941">
    <property type="term" value="F:L-serine ammonia-lyase activity"/>
    <property type="evidence" value="ECO:0007669"/>
    <property type="project" value="TreeGrafter"/>
</dbReference>
<keyword evidence="3" id="KW-0456">Lyase</keyword>
<accession>A0A3E0I0M1</accession>
<dbReference type="PROSITE" id="PS00165">
    <property type="entry name" value="DEHYDRATASE_SER_THR"/>
    <property type="match status" value="1"/>
</dbReference>
<dbReference type="GO" id="GO:0004794">
    <property type="term" value="F:threonine deaminase activity"/>
    <property type="evidence" value="ECO:0007669"/>
    <property type="project" value="TreeGrafter"/>
</dbReference>
<feature type="domain" description="Tryptophan synthase beta chain-like PALP" evidence="4">
    <location>
        <begin position="41"/>
        <end position="313"/>
    </location>
</feature>
<evidence type="ECO:0000313" key="5">
    <source>
        <dbReference type="EMBL" id="REH52096.1"/>
    </source>
</evidence>
<evidence type="ECO:0000259" key="4">
    <source>
        <dbReference type="Pfam" id="PF00291"/>
    </source>
</evidence>
<dbReference type="EMBL" id="QUNO01000003">
    <property type="protein sequence ID" value="REH52096.1"/>
    <property type="molecule type" value="Genomic_DNA"/>
</dbReference>
<gene>
    <name evidence="5" type="ORF">BCF44_103546</name>
</gene>
<evidence type="ECO:0000256" key="2">
    <source>
        <dbReference type="ARBA" id="ARBA00022898"/>
    </source>
</evidence>
<dbReference type="InterPro" id="IPR000634">
    <property type="entry name" value="Ser/Thr_deHydtase_PyrdxlP-BS"/>
</dbReference>
<dbReference type="InterPro" id="IPR036052">
    <property type="entry name" value="TrpB-like_PALP_sf"/>
</dbReference>
<dbReference type="GO" id="GO:0030170">
    <property type="term" value="F:pyridoxal phosphate binding"/>
    <property type="evidence" value="ECO:0007669"/>
    <property type="project" value="InterPro"/>
</dbReference>
<dbReference type="OrthoDB" id="9778118at2"/>
<dbReference type="PANTHER" id="PTHR48078">
    <property type="entry name" value="THREONINE DEHYDRATASE, MITOCHONDRIAL-RELATED"/>
    <property type="match status" value="1"/>
</dbReference>
<dbReference type="Proteomes" id="UP000256269">
    <property type="component" value="Unassembled WGS sequence"/>
</dbReference>
<keyword evidence="2" id="KW-0663">Pyridoxal phosphate</keyword>
<proteinExistence type="predicted"/>
<dbReference type="Pfam" id="PF00291">
    <property type="entry name" value="PALP"/>
    <property type="match status" value="1"/>
</dbReference>
<organism evidence="5 6">
    <name type="scientific">Kutzneria buriramensis</name>
    <dbReference type="NCBI Taxonomy" id="1045776"/>
    <lineage>
        <taxon>Bacteria</taxon>
        <taxon>Bacillati</taxon>
        <taxon>Actinomycetota</taxon>
        <taxon>Actinomycetes</taxon>
        <taxon>Pseudonocardiales</taxon>
        <taxon>Pseudonocardiaceae</taxon>
        <taxon>Kutzneria</taxon>
    </lineage>
</organism>
<evidence type="ECO:0000313" key="6">
    <source>
        <dbReference type="Proteomes" id="UP000256269"/>
    </source>
</evidence>
<dbReference type="Gene3D" id="3.40.50.1100">
    <property type="match status" value="2"/>
</dbReference>
<sequence>MRLAAPPAAPVPLAELAGRPLTTWRYAEALGVPAEPWRAATLGEGITPLLPAVDGISVKVEYASPTLSFKDRGVVLLLAQALASGASRVIADSSGNAGTAVAAYAARVGLPAEIFVPESTSPKKIGQVRAHGARVNLVPGNREATAAAAIEAVQAGGAFYASHVYNPVFHLGTATYAYEVWEQLGGRLPETLVLPVGNGTLVLGVTRAVAGLLAAGRITKRPRIVAVQAANCAPLAAAWRAGAAEPVAVNATPTIAEGIAIAEPARGAEILAAVDEIVTVTEEQVLAGRSELAQNGWYVEDTAAVCWAAARAASWPDAVVPLSGAGLKTAWTPA</sequence>
<comment type="cofactor">
    <cofactor evidence="1">
        <name>pyridoxal 5'-phosphate</name>
        <dbReference type="ChEBI" id="CHEBI:597326"/>
    </cofactor>
</comment>
<comment type="caution">
    <text evidence="5">The sequence shown here is derived from an EMBL/GenBank/DDBJ whole genome shotgun (WGS) entry which is preliminary data.</text>
</comment>
<dbReference type="SUPFAM" id="SSF53686">
    <property type="entry name" value="Tryptophan synthase beta subunit-like PLP-dependent enzymes"/>
    <property type="match status" value="1"/>
</dbReference>
<evidence type="ECO:0000256" key="3">
    <source>
        <dbReference type="ARBA" id="ARBA00023239"/>
    </source>
</evidence>
<dbReference type="GO" id="GO:0006565">
    <property type="term" value="P:L-serine catabolic process"/>
    <property type="evidence" value="ECO:0007669"/>
    <property type="project" value="TreeGrafter"/>
</dbReference>
<dbReference type="GO" id="GO:0006567">
    <property type="term" value="P:L-threonine catabolic process"/>
    <property type="evidence" value="ECO:0007669"/>
    <property type="project" value="TreeGrafter"/>
</dbReference>
<dbReference type="InterPro" id="IPR050147">
    <property type="entry name" value="Ser/Thr_Dehydratase"/>
</dbReference>
<evidence type="ECO:0000256" key="1">
    <source>
        <dbReference type="ARBA" id="ARBA00001933"/>
    </source>
</evidence>